<dbReference type="Proteomes" id="UP000054279">
    <property type="component" value="Unassembled WGS sequence"/>
</dbReference>
<sequence length="262" mass="27864">MTTEKRREKGRYGSSLGTARHTQRLPAAPAAPTYVPLPDIPHPITSSCTTSSAHFASSPALSLSDCSAPGARTGIWLTLLSTRLESTDPRSNGGHAPLALPCTTRIPAATFALATSLYDAAIIPNQYNGIEAQNPEQPNVMICKQPLTEMHPLSGGSRSLSSPEGKNRGSESHFHTTTIPDSSSTISSSSPVHSIRPALCDNKPTAEMAHQATLSTLASWIVVQLNNGLSSLYISITPPSFACFKNSHFDNSLGLKYQIRTA</sequence>
<feature type="compositionally biased region" description="Low complexity" evidence="1">
    <location>
        <begin position="153"/>
        <end position="163"/>
    </location>
</feature>
<feature type="compositionally biased region" description="Basic and acidic residues" evidence="1">
    <location>
        <begin position="165"/>
        <end position="174"/>
    </location>
</feature>
<dbReference type="AlphaFoldDB" id="A0A0C9W101"/>
<reference evidence="2 3" key="1">
    <citation type="submission" date="2014-06" db="EMBL/GenBank/DDBJ databases">
        <title>Evolutionary Origins and Diversification of the Mycorrhizal Mutualists.</title>
        <authorList>
            <consortium name="DOE Joint Genome Institute"/>
            <consortium name="Mycorrhizal Genomics Consortium"/>
            <person name="Kohler A."/>
            <person name="Kuo A."/>
            <person name="Nagy L.G."/>
            <person name="Floudas D."/>
            <person name="Copeland A."/>
            <person name="Barry K.W."/>
            <person name="Cichocki N."/>
            <person name="Veneault-Fourrey C."/>
            <person name="LaButti K."/>
            <person name="Lindquist E.A."/>
            <person name="Lipzen A."/>
            <person name="Lundell T."/>
            <person name="Morin E."/>
            <person name="Murat C."/>
            <person name="Riley R."/>
            <person name="Ohm R."/>
            <person name="Sun H."/>
            <person name="Tunlid A."/>
            <person name="Henrissat B."/>
            <person name="Grigoriev I.V."/>
            <person name="Hibbett D.S."/>
            <person name="Martin F."/>
        </authorList>
    </citation>
    <scope>NUCLEOTIDE SEQUENCE [LARGE SCALE GENOMIC DNA]</scope>
    <source>
        <strain evidence="2 3">SS14</strain>
    </source>
</reference>
<gene>
    <name evidence="2" type="ORF">M422DRAFT_46956</name>
</gene>
<dbReference type="EMBL" id="KN837113">
    <property type="protein sequence ID" value="KIJ45150.1"/>
    <property type="molecule type" value="Genomic_DNA"/>
</dbReference>
<proteinExistence type="predicted"/>
<name>A0A0C9W101_SPHS4</name>
<evidence type="ECO:0000313" key="2">
    <source>
        <dbReference type="EMBL" id="KIJ45150.1"/>
    </source>
</evidence>
<feature type="compositionally biased region" description="Low complexity" evidence="1">
    <location>
        <begin position="176"/>
        <end position="191"/>
    </location>
</feature>
<feature type="region of interest" description="Disordered" evidence="1">
    <location>
        <begin position="1"/>
        <end position="28"/>
    </location>
</feature>
<accession>A0A0C9W101</accession>
<keyword evidence="3" id="KW-1185">Reference proteome</keyword>
<protein>
    <submittedName>
        <fullName evidence="2">Uncharacterized protein</fullName>
    </submittedName>
</protein>
<evidence type="ECO:0000313" key="3">
    <source>
        <dbReference type="Proteomes" id="UP000054279"/>
    </source>
</evidence>
<feature type="compositionally biased region" description="Basic and acidic residues" evidence="1">
    <location>
        <begin position="1"/>
        <end position="11"/>
    </location>
</feature>
<organism evidence="2 3">
    <name type="scientific">Sphaerobolus stellatus (strain SS14)</name>
    <dbReference type="NCBI Taxonomy" id="990650"/>
    <lineage>
        <taxon>Eukaryota</taxon>
        <taxon>Fungi</taxon>
        <taxon>Dikarya</taxon>
        <taxon>Basidiomycota</taxon>
        <taxon>Agaricomycotina</taxon>
        <taxon>Agaricomycetes</taxon>
        <taxon>Phallomycetidae</taxon>
        <taxon>Geastrales</taxon>
        <taxon>Sphaerobolaceae</taxon>
        <taxon>Sphaerobolus</taxon>
    </lineage>
</organism>
<evidence type="ECO:0000256" key="1">
    <source>
        <dbReference type="SAM" id="MobiDB-lite"/>
    </source>
</evidence>
<dbReference type="HOGENOM" id="CLU_1062337_0_0_1"/>
<feature type="region of interest" description="Disordered" evidence="1">
    <location>
        <begin position="153"/>
        <end position="193"/>
    </location>
</feature>